<comment type="caution">
    <text evidence="9">The sequence shown here is derived from an EMBL/GenBank/DDBJ whole genome shotgun (WGS) entry which is preliminary data.</text>
</comment>
<evidence type="ECO:0000313" key="9">
    <source>
        <dbReference type="EMBL" id="MBC9783292.1"/>
    </source>
</evidence>
<name>A0ABR7SZK5_HELCL</name>
<dbReference type="NCBIfam" id="TIGR03544">
    <property type="entry name" value="DivI1A_domain"/>
    <property type="match status" value="1"/>
</dbReference>
<organism evidence="9 10">
    <name type="scientific">Heliobacterium chlorum</name>
    <dbReference type="NCBI Taxonomy" id="2698"/>
    <lineage>
        <taxon>Bacteria</taxon>
        <taxon>Bacillati</taxon>
        <taxon>Bacillota</taxon>
        <taxon>Clostridia</taxon>
        <taxon>Eubacteriales</taxon>
        <taxon>Heliobacteriaceae</taxon>
        <taxon>Heliobacterium</taxon>
    </lineage>
</organism>
<keyword evidence="4" id="KW-0132">Cell division</keyword>
<dbReference type="Proteomes" id="UP000617402">
    <property type="component" value="Unassembled WGS sequence"/>
</dbReference>
<reference evidence="9 10" key="1">
    <citation type="submission" date="2020-07" db="EMBL/GenBank/DDBJ databases">
        <title>Draft whole-genome sequence of Heliobacterium chlorum DSM 3682, type strain.</title>
        <authorList>
            <person name="Kyndt J.A."/>
            <person name="Meyer T.E."/>
            <person name="Imhoff J.F."/>
        </authorList>
    </citation>
    <scope>NUCLEOTIDE SEQUENCE [LARGE SCALE GENOMIC DNA]</scope>
    <source>
        <strain evidence="9 10">DSM 3682</strain>
    </source>
</reference>
<evidence type="ECO:0000256" key="2">
    <source>
        <dbReference type="ARBA" id="ARBA00009008"/>
    </source>
</evidence>
<sequence length="196" mass="23003">MLTPLEIHQKQFRKGAWGYKPEEVEDFLRQVSQAHEELYKENILLKEQVAHTEENLLRYRHLEETLNNTLVLAQRTAEEVRLSAEREAELRVKEARMQAEKILESARAKKSEIEREYEHMRNQARQFRVQFRAMLTSQLEAFKEEARDEAAVTLEATIPPGKIPFLNQDVRLPGGHKPYSVEDVQVPSHFHEDSDD</sequence>
<comment type="subcellular location">
    <subcellularLocation>
        <location evidence="1">Cytoplasm</location>
    </subcellularLocation>
</comment>
<evidence type="ECO:0000256" key="3">
    <source>
        <dbReference type="ARBA" id="ARBA00022490"/>
    </source>
</evidence>
<dbReference type="PANTHER" id="PTHR35794:SF2">
    <property type="entry name" value="CELL DIVISION PROTEIN DIVIVA"/>
    <property type="match status" value="1"/>
</dbReference>
<keyword evidence="10" id="KW-1185">Reference proteome</keyword>
<accession>A0ABR7SZK5</accession>
<dbReference type="Gene3D" id="6.10.250.660">
    <property type="match status" value="1"/>
</dbReference>
<keyword evidence="5 7" id="KW-0175">Coiled coil</keyword>
<evidence type="ECO:0000256" key="4">
    <source>
        <dbReference type="ARBA" id="ARBA00022618"/>
    </source>
</evidence>
<keyword evidence="3" id="KW-0963">Cytoplasm</keyword>
<feature type="coiled-coil region" evidence="7">
    <location>
        <begin position="85"/>
        <end position="130"/>
    </location>
</feature>
<keyword evidence="6" id="KW-0131">Cell cycle</keyword>
<protein>
    <submittedName>
        <fullName evidence="9">DivIVA domain-containing protein</fullName>
    </submittedName>
</protein>
<dbReference type="InterPro" id="IPR007793">
    <property type="entry name" value="DivIVA_fam"/>
</dbReference>
<dbReference type="InterPro" id="IPR019933">
    <property type="entry name" value="DivIVA_domain"/>
</dbReference>
<comment type="similarity">
    <text evidence="2">Belongs to the DivIVA family.</text>
</comment>
<dbReference type="PANTHER" id="PTHR35794">
    <property type="entry name" value="CELL DIVISION PROTEIN DIVIVA"/>
    <property type="match status" value="1"/>
</dbReference>
<dbReference type="Pfam" id="PF05103">
    <property type="entry name" value="DivIVA"/>
    <property type="match status" value="1"/>
</dbReference>
<evidence type="ECO:0000256" key="5">
    <source>
        <dbReference type="ARBA" id="ARBA00023054"/>
    </source>
</evidence>
<feature type="region of interest" description="Disordered" evidence="8">
    <location>
        <begin position="174"/>
        <end position="196"/>
    </location>
</feature>
<evidence type="ECO:0000256" key="7">
    <source>
        <dbReference type="SAM" id="Coils"/>
    </source>
</evidence>
<gene>
    <name evidence="9" type="ORF">H1S01_02055</name>
</gene>
<evidence type="ECO:0000256" key="6">
    <source>
        <dbReference type="ARBA" id="ARBA00023306"/>
    </source>
</evidence>
<evidence type="ECO:0000256" key="8">
    <source>
        <dbReference type="SAM" id="MobiDB-lite"/>
    </source>
</evidence>
<proteinExistence type="inferred from homology"/>
<evidence type="ECO:0000313" key="10">
    <source>
        <dbReference type="Proteomes" id="UP000617402"/>
    </source>
</evidence>
<evidence type="ECO:0000256" key="1">
    <source>
        <dbReference type="ARBA" id="ARBA00004496"/>
    </source>
</evidence>
<dbReference type="EMBL" id="JACVHF010000001">
    <property type="protein sequence ID" value="MBC9783292.1"/>
    <property type="molecule type" value="Genomic_DNA"/>
</dbReference>
<dbReference type="RefSeq" id="WP_188038441.1">
    <property type="nucleotide sequence ID" value="NZ_JACVHF010000001.1"/>
</dbReference>